<dbReference type="Pfam" id="PF08447">
    <property type="entry name" value="PAS_3"/>
    <property type="match status" value="1"/>
</dbReference>
<keyword evidence="12" id="KW-0067">ATP-binding</keyword>
<gene>
    <name evidence="16" type="ORF">RG540_CH25930</name>
</gene>
<evidence type="ECO:0000256" key="3">
    <source>
        <dbReference type="ARBA" id="ARBA00021740"/>
    </source>
</evidence>
<dbReference type="eggNOG" id="COG3920">
    <property type="taxonomic scope" value="Bacteria"/>
</dbReference>
<dbReference type="GO" id="GO:0009881">
    <property type="term" value="F:photoreceptor activity"/>
    <property type="evidence" value="ECO:0007669"/>
    <property type="project" value="UniProtKB-KW"/>
</dbReference>
<dbReference type="KEGG" id="ngg:RG540_CH25930"/>
<evidence type="ECO:0000256" key="8">
    <source>
        <dbReference type="ARBA" id="ARBA00022643"/>
    </source>
</evidence>
<keyword evidence="6" id="KW-0716">Sensory transduction</keyword>
<evidence type="ECO:0000256" key="2">
    <source>
        <dbReference type="ARBA" id="ARBA00012438"/>
    </source>
</evidence>
<evidence type="ECO:0000313" key="17">
    <source>
        <dbReference type="Proteomes" id="UP000028181"/>
    </source>
</evidence>
<organism evidence="16 17">
    <name type="scientific">Neorhizobium galegae bv. orientalis str. HAMBI 540</name>
    <dbReference type="NCBI Taxonomy" id="1028800"/>
    <lineage>
        <taxon>Bacteria</taxon>
        <taxon>Pseudomonadati</taxon>
        <taxon>Pseudomonadota</taxon>
        <taxon>Alphaproteobacteria</taxon>
        <taxon>Hyphomicrobiales</taxon>
        <taxon>Rhizobiaceae</taxon>
        <taxon>Rhizobium/Agrobacterium group</taxon>
        <taxon>Neorhizobium</taxon>
    </lineage>
</organism>
<dbReference type="GO" id="GO:0004673">
    <property type="term" value="F:protein histidine kinase activity"/>
    <property type="evidence" value="ECO:0007669"/>
    <property type="project" value="UniProtKB-EC"/>
</dbReference>
<dbReference type="PROSITE" id="PS50113">
    <property type="entry name" value="PAC"/>
    <property type="match status" value="1"/>
</dbReference>
<dbReference type="PANTHER" id="PTHR43102:SF2">
    <property type="entry name" value="GAF DOMAIN-CONTAINING PROTEIN"/>
    <property type="match status" value="1"/>
</dbReference>
<dbReference type="Pfam" id="PF01590">
    <property type="entry name" value="GAF"/>
    <property type="match status" value="2"/>
</dbReference>
<evidence type="ECO:0000256" key="11">
    <source>
        <dbReference type="ARBA" id="ARBA00022777"/>
    </source>
</evidence>
<protein>
    <recommendedName>
        <fullName evidence="3">Blue-light-activated histidine kinase</fullName>
        <ecNumber evidence="2">2.7.13.3</ecNumber>
    </recommendedName>
</protein>
<dbReference type="InterPro" id="IPR035965">
    <property type="entry name" value="PAS-like_dom_sf"/>
</dbReference>
<keyword evidence="5" id="KW-0597">Phosphoprotein</keyword>
<reference evidence="17" key="1">
    <citation type="journal article" date="2014" name="BMC Genomics">
        <title>Genome sequencing of two Neorhizobium galegae strains reveals a noeT gene responsible for the unusual acetylation of the nodulation factors.</title>
        <authorList>
            <person name="Osterman J."/>
            <person name="Marsh J."/>
            <person name="Laine P.K."/>
            <person name="Zeng Z."/>
            <person name="Alatalo E."/>
            <person name="Sullivan J.T."/>
            <person name="Young J.P."/>
            <person name="Thomas-Oates J."/>
            <person name="Paulin L."/>
            <person name="Lindstrom K."/>
        </authorList>
    </citation>
    <scope>NUCLEOTIDE SEQUENCE [LARGE SCALE GENOMIC DNA]</scope>
    <source>
        <strain evidence="17">HAMBI 540</strain>
    </source>
</reference>
<sequence>MADPDPNEQIHLERLEALDAYNIMDTEPEPEFDDIVLVASTLCGTPVALVSLVEKDRQWFKARIGFEACETPIGQSVCAHALGSSDVLVIPDLQLDQRTRTNTLVTGEPHIRFYAGAPLITPDEVIIGTLCVIDVEPRPQGLEEGQKAALQALARQVIALLEMRRISQRKDDLFRRQKSISANIRSSVNASLAAQEAGRVGTFEIDIGTSMMRVSREFCRIFHLPIADTYPTRVVEEMVLPQDKDLQSNDATRRKGSAPLDVEYRIRVPGYGVRWIARNASFRHDERGRPINMIGTVRDVTAAKREAARVQALLDLGDRLRDLSDMESMAIAAGDLMARALDATRAGFGIVNAADETVSVPPEWCAPGVKSLAGLHHFRDYGSFVDDLKRGETVVVADVATDPRTRDHAERLLSLGIRVLVNVPIFELGRFKLVAFIHHDQPYPWIDEEISFVRSFGNRIQIAMSRVQAELEQQMLSREMSHRLKNTLSMVQAIATQTLRPVTERDHVEAFEKRLHALSTAHDILFEQNWTSASVYAVVDRTMNGIGMRDRIDAQGPNVRFGPKGSLSLSLLLHELTTNAVKYGALSNDTGRVAIDWRIEGTGDSAIFYLSWRETGGPPPRQPERKGFGSKLIRMGLIGTGGVLVSYDHPGFSAEMTAVLLQLAQAD</sequence>
<dbReference type="PATRIC" id="fig|1028800.3.peg.2622"/>
<dbReference type="CDD" id="cd00130">
    <property type="entry name" value="PAS"/>
    <property type="match status" value="1"/>
</dbReference>
<dbReference type="SUPFAM" id="SSF55785">
    <property type="entry name" value="PYP-like sensor domain (PAS domain)"/>
    <property type="match status" value="1"/>
</dbReference>
<evidence type="ECO:0000256" key="1">
    <source>
        <dbReference type="ARBA" id="ARBA00000085"/>
    </source>
</evidence>
<accession>A0A068SSB9</accession>
<evidence type="ECO:0000256" key="7">
    <source>
        <dbReference type="ARBA" id="ARBA00022630"/>
    </source>
</evidence>
<evidence type="ECO:0000256" key="9">
    <source>
        <dbReference type="ARBA" id="ARBA00022679"/>
    </source>
</evidence>
<dbReference type="Gene3D" id="2.10.70.100">
    <property type="match status" value="1"/>
</dbReference>
<evidence type="ECO:0000256" key="14">
    <source>
        <dbReference type="ARBA" id="ARBA00023170"/>
    </source>
</evidence>
<dbReference type="Gene3D" id="3.30.450.40">
    <property type="match status" value="2"/>
</dbReference>
<evidence type="ECO:0000256" key="4">
    <source>
        <dbReference type="ARBA" id="ARBA00022543"/>
    </source>
</evidence>
<dbReference type="SMART" id="SM00911">
    <property type="entry name" value="HWE_HK"/>
    <property type="match status" value="1"/>
</dbReference>
<dbReference type="SMART" id="SM00086">
    <property type="entry name" value="PAC"/>
    <property type="match status" value="1"/>
</dbReference>
<keyword evidence="14" id="KW-0675">Receptor</keyword>
<comment type="catalytic activity">
    <reaction evidence="1">
        <text>ATP + protein L-histidine = ADP + protein N-phospho-L-histidine.</text>
        <dbReference type="EC" id="2.7.13.3"/>
    </reaction>
</comment>
<dbReference type="InterPro" id="IPR000014">
    <property type="entry name" value="PAS"/>
</dbReference>
<evidence type="ECO:0000256" key="6">
    <source>
        <dbReference type="ARBA" id="ARBA00022606"/>
    </source>
</evidence>
<evidence type="ECO:0000256" key="13">
    <source>
        <dbReference type="ARBA" id="ARBA00022991"/>
    </source>
</evidence>
<dbReference type="GO" id="GO:0005524">
    <property type="term" value="F:ATP binding"/>
    <property type="evidence" value="ECO:0007669"/>
    <property type="project" value="UniProtKB-KW"/>
</dbReference>
<proteinExistence type="predicted"/>
<keyword evidence="7" id="KW-0285">Flavoprotein</keyword>
<dbReference type="InterPro" id="IPR001610">
    <property type="entry name" value="PAC"/>
</dbReference>
<dbReference type="InterPro" id="IPR003018">
    <property type="entry name" value="GAF"/>
</dbReference>
<dbReference type="EMBL" id="HG938353">
    <property type="protein sequence ID" value="CDN48759.1"/>
    <property type="molecule type" value="Genomic_DNA"/>
</dbReference>
<dbReference type="InterPro" id="IPR011102">
    <property type="entry name" value="Sig_transdc_His_kinase_HWE"/>
</dbReference>
<dbReference type="PANTHER" id="PTHR43102">
    <property type="entry name" value="SLR1143 PROTEIN"/>
    <property type="match status" value="1"/>
</dbReference>
<dbReference type="Pfam" id="PF07536">
    <property type="entry name" value="HWE_HK"/>
    <property type="match status" value="1"/>
</dbReference>
<dbReference type="SMART" id="SM00065">
    <property type="entry name" value="GAF"/>
    <property type="match status" value="2"/>
</dbReference>
<dbReference type="HOGENOM" id="CLU_017535_0_0_5"/>
<dbReference type="AlphaFoldDB" id="A0A068SSB9"/>
<keyword evidence="13" id="KW-0157">Chromophore</keyword>
<dbReference type="InterPro" id="IPR000700">
    <property type="entry name" value="PAS-assoc_C"/>
</dbReference>
<dbReference type="OrthoDB" id="341208at2"/>
<dbReference type="Gene3D" id="3.30.565.10">
    <property type="entry name" value="Histidine kinase-like ATPase, C-terminal domain"/>
    <property type="match status" value="1"/>
</dbReference>
<dbReference type="eggNOG" id="COG2203">
    <property type="taxonomic scope" value="Bacteria"/>
</dbReference>
<name>A0A068SSB9_NEOGA</name>
<keyword evidence="8" id="KW-0288">FMN</keyword>
<dbReference type="Proteomes" id="UP000028181">
    <property type="component" value="Chromosome I"/>
</dbReference>
<dbReference type="InterPro" id="IPR029016">
    <property type="entry name" value="GAF-like_dom_sf"/>
</dbReference>
<dbReference type="InterPro" id="IPR036890">
    <property type="entry name" value="HATPase_C_sf"/>
</dbReference>
<dbReference type="Gene3D" id="3.30.450.20">
    <property type="entry name" value="PAS domain"/>
    <property type="match status" value="1"/>
</dbReference>
<feature type="domain" description="PAC" evidence="15">
    <location>
        <begin position="260"/>
        <end position="312"/>
    </location>
</feature>
<keyword evidence="10" id="KW-0547">Nucleotide-binding</keyword>
<dbReference type="GeneID" id="24258166"/>
<evidence type="ECO:0000313" key="16">
    <source>
        <dbReference type="EMBL" id="CDN48759.1"/>
    </source>
</evidence>
<keyword evidence="4" id="KW-0600">Photoreceptor protein</keyword>
<dbReference type="RefSeq" id="WP_051909379.1">
    <property type="nucleotide sequence ID" value="NZ_HG938353.1"/>
</dbReference>
<dbReference type="EC" id="2.7.13.3" evidence="2"/>
<evidence type="ECO:0000256" key="12">
    <source>
        <dbReference type="ARBA" id="ARBA00022840"/>
    </source>
</evidence>
<evidence type="ECO:0000256" key="5">
    <source>
        <dbReference type="ARBA" id="ARBA00022553"/>
    </source>
</evidence>
<keyword evidence="9" id="KW-0808">Transferase</keyword>
<dbReference type="SUPFAM" id="SSF55781">
    <property type="entry name" value="GAF domain-like"/>
    <property type="match status" value="2"/>
</dbReference>
<keyword evidence="17" id="KW-1185">Reference proteome</keyword>
<keyword evidence="11 16" id="KW-0418">Kinase</keyword>
<evidence type="ECO:0000256" key="10">
    <source>
        <dbReference type="ARBA" id="ARBA00022741"/>
    </source>
</evidence>
<dbReference type="InterPro" id="IPR013655">
    <property type="entry name" value="PAS_fold_3"/>
</dbReference>
<evidence type="ECO:0000259" key="15">
    <source>
        <dbReference type="PROSITE" id="PS50113"/>
    </source>
</evidence>